<dbReference type="EMBL" id="LAZR01050482">
    <property type="protein sequence ID" value="KKK87255.1"/>
    <property type="molecule type" value="Genomic_DNA"/>
</dbReference>
<evidence type="ECO:0000313" key="1">
    <source>
        <dbReference type="EMBL" id="KKK87255.1"/>
    </source>
</evidence>
<comment type="caution">
    <text evidence="1">The sequence shown here is derived from an EMBL/GenBank/DDBJ whole genome shotgun (WGS) entry which is preliminary data.</text>
</comment>
<gene>
    <name evidence="1" type="ORF">LCGC14_2755080</name>
</gene>
<accession>A0A0F8ZMN5</accession>
<reference evidence="1" key="1">
    <citation type="journal article" date="2015" name="Nature">
        <title>Complex archaea that bridge the gap between prokaryotes and eukaryotes.</title>
        <authorList>
            <person name="Spang A."/>
            <person name="Saw J.H."/>
            <person name="Jorgensen S.L."/>
            <person name="Zaremba-Niedzwiedzka K."/>
            <person name="Martijn J."/>
            <person name="Lind A.E."/>
            <person name="van Eijk R."/>
            <person name="Schleper C."/>
            <person name="Guy L."/>
            <person name="Ettema T.J."/>
        </authorList>
    </citation>
    <scope>NUCLEOTIDE SEQUENCE</scope>
</reference>
<proteinExistence type="predicted"/>
<sequence>MKTKTQLTYSDLETQISALRDRLDDCRDLQKENDAKVRAASTLVTVSREFAMAYHAHPWPHEAVYEAGQKLIKAARQV</sequence>
<name>A0A0F8ZMN5_9ZZZZ</name>
<organism evidence="1">
    <name type="scientific">marine sediment metagenome</name>
    <dbReference type="NCBI Taxonomy" id="412755"/>
    <lineage>
        <taxon>unclassified sequences</taxon>
        <taxon>metagenomes</taxon>
        <taxon>ecological metagenomes</taxon>
    </lineage>
</organism>
<dbReference type="AlphaFoldDB" id="A0A0F8ZMN5"/>
<protein>
    <submittedName>
        <fullName evidence="1">Uncharacterized protein</fullName>
    </submittedName>
</protein>